<comment type="cofactor">
    <cofactor evidence="1">
        <name>Mg(2+)</name>
        <dbReference type="ChEBI" id="CHEBI:18420"/>
    </cofactor>
</comment>
<protein>
    <submittedName>
        <fullName evidence="5">ADP-ribose pyrophosphatase YjhB (NUDIX family)</fullName>
    </submittedName>
</protein>
<dbReference type="GO" id="GO:0016787">
    <property type="term" value="F:hydrolase activity"/>
    <property type="evidence" value="ECO:0007669"/>
    <property type="project" value="UniProtKB-KW"/>
</dbReference>
<dbReference type="EMBL" id="JACHJW010000001">
    <property type="protein sequence ID" value="MBB4957490.1"/>
    <property type="molecule type" value="Genomic_DNA"/>
</dbReference>
<gene>
    <name evidence="5" type="ORF">FHR38_001223</name>
</gene>
<dbReference type="SUPFAM" id="SSF55811">
    <property type="entry name" value="Nudix"/>
    <property type="match status" value="1"/>
</dbReference>
<dbReference type="PROSITE" id="PS00893">
    <property type="entry name" value="NUDIX_BOX"/>
    <property type="match status" value="1"/>
</dbReference>
<name>A0A7W7SMH9_9ACTN</name>
<sequence length="194" mass="21599">MTTFTPRRAARVLLVDGTDRVLLFREFDPARPEHRYWLTPGGGLDGDESPATGAARELAEETGLRLTPDELGEPVWQQTIEFSFDGQWYRQEQVFFLVRVPTWEVDTTGFTEVERACVEGHRWWTVEELARTVDRIYPEDLTGILRGALDGATEADPVVPPAGLGIRVDAEAAVDTAAPVDGDGRVAREGEERC</sequence>
<dbReference type="InterPro" id="IPR000086">
    <property type="entry name" value="NUDIX_hydrolase_dom"/>
</dbReference>
<dbReference type="AlphaFoldDB" id="A0A7W7SMH9"/>
<evidence type="ECO:0000256" key="2">
    <source>
        <dbReference type="ARBA" id="ARBA00022801"/>
    </source>
</evidence>
<dbReference type="Gene3D" id="3.90.79.10">
    <property type="entry name" value="Nucleoside Triphosphate Pyrophosphohydrolase"/>
    <property type="match status" value="1"/>
</dbReference>
<evidence type="ECO:0000259" key="4">
    <source>
        <dbReference type="PROSITE" id="PS51462"/>
    </source>
</evidence>
<dbReference type="PANTHER" id="PTHR43046">
    <property type="entry name" value="GDP-MANNOSE MANNOSYL HYDROLASE"/>
    <property type="match status" value="1"/>
</dbReference>
<dbReference type="Pfam" id="PF00293">
    <property type="entry name" value="NUDIX"/>
    <property type="match status" value="1"/>
</dbReference>
<keyword evidence="2" id="KW-0378">Hydrolase</keyword>
<dbReference type="InterPro" id="IPR015797">
    <property type="entry name" value="NUDIX_hydrolase-like_dom_sf"/>
</dbReference>
<dbReference type="InterPro" id="IPR020084">
    <property type="entry name" value="NUDIX_hydrolase_CS"/>
</dbReference>
<keyword evidence="6" id="KW-1185">Reference proteome</keyword>
<comment type="caution">
    <text evidence="5">The sequence shown here is derived from an EMBL/GenBank/DDBJ whole genome shotgun (WGS) entry which is preliminary data.</text>
</comment>
<dbReference type="Proteomes" id="UP000578819">
    <property type="component" value="Unassembled WGS sequence"/>
</dbReference>
<feature type="domain" description="Nudix hydrolase" evidence="4">
    <location>
        <begin position="5"/>
        <end position="145"/>
    </location>
</feature>
<evidence type="ECO:0000313" key="6">
    <source>
        <dbReference type="Proteomes" id="UP000578819"/>
    </source>
</evidence>
<dbReference type="PROSITE" id="PS51462">
    <property type="entry name" value="NUDIX"/>
    <property type="match status" value="1"/>
</dbReference>
<organism evidence="5 6">
    <name type="scientific">Micromonospora polyrhachis</name>
    <dbReference type="NCBI Taxonomy" id="1282883"/>
    <lineage>
        <taxon>Bacteria</taxon>
        <taxon>Bacillati</taxon>
        <taxon>Actinomycetota</taxon>
        <taxon>Actinomycetes</taxon>
        <taxon>Micromonosporales</taxon>
        <taxon>Micromonosporaceae</taxon>
        <taxon>Micromonospora</taxon>
    </lineage>
</organism>
<keyword evidence="3" id="KW-0460">Magnesium</keyword>
<evidence type="ECO:0000256" key="3">
    <source>
        <dbReference type="ARBA" id="ARBA00022842"/>
    </source>
</evidence>
<reference evidence="5 6" key="1">
    <citation type="submission" date="2020-08" db="EMBL/GenBank/DDBJ databases">
        <title>Sequencing the genomes of 1000 actinobacteria strains.</title>
        <authorList>
            <person name="Klenk H.-P."/>
        </authorList>
    </citation>
    <scope>NUCLEOTIDE SEQUENCE [LARGE SCALE GENOMIC DNA]</scope>
    <source>
        <strain evidence="5 6">DSM 45886</strain>
    </source>
</reference>
<proteinExistence type="predicted"/>
<accession>A0A7W7SMH9</accession>
<dbReference type="PANTHER" id="PTHR43046:SF12">
    <property type="entry name" value="GDP-MANNOSE MANNOSYL HYDROLASE"/>
    <property type="match status" value="1"/>
</dbReference>
<dbReference type="RefSeq" id="WP_312881885.1">
    <property type="nucleotide sequence ID" value="NZ_JACHJW010000001.1"/>
</dbReference>
<dbReference type="CDD" id="cd04685">
    <property type="entry name" value="NUDIX_Hydrolase"/>
    <property type="match status" value="1"/>
</dbReference>
<evidence type="ECO:0000256" key="1">
    <source>
        <dbReference type="ARBA" id="ARBA00001946"/>
    </source>
</evidence>
<evidence type="ECO:0000313" key="5">
    <source>
        <dbReference type="EMBL" id="MBB4957490.1"/>
    </source>
</evidence>